<gene>
    <name evidence="2" type="ORF">NECHADRAFT_87415</name>
</gene>
<dbReference type="HOGENOM" id="CLU_047280_0_0_1"/>
<dbReference type="OMA" id="DPDNFGM"/>
<protein>
    <submittedName>
        <fullName evidence="2">Uncharacterized protein</fullName>
    </submittedName>
</protein>
<name>C7ZED5_FUSV7</name>
<feature type="compositionally biased region" description="Basic residues" evidence="1">
    <location>
        <begin position="1"/>
        <end position="11"/>
    </location>
</feature>
<dbReference type="GeneID" id="9669178"/>
<keyword evidence="3" id="KW-1185">Reference proteome</keyword>
<feature type="region of interest" description="Disordered" evidence="1">
    <location>
        <begin position="1"/>
        <end position="67"/>
    </location>
</feature>
<proteinExistence type="predicted"/>
<feature type="compositionally biased region" description="Basic and acidic residues" evidence="1">
    <location>
        <begin position="12"/>
        <end position="22"/>
    </location>
</feature>
<feature type="region of interest" description="Disordered" evidence="1">
    <location>
        <begin position="164"/>
        <end position="228"/>
    </location>
</feature>
<dbReference type="OrthoDB" id="10037289at2759"/>
<dbReference type="KEGG" id="nhe:NECHADRAFT_87415"/>
<dbReference type="VEuPathDB" id="FungiDB:NECHADRAFT_87415"/>
<dbReference type="eggNOG" id="ENOG502SPXG">
    <property type="taxonomic scope" value="Eukaryota"/>
</dbReference>
<dbReference type="EMBL" id="GG698921">
    <property type="protein sequence ID" value="EEU37559.1"/>
    <property type="molecule type" value="Genomic_DNA"/>
</dbReference>
<accession>C7ZED5</accession>
<dbReference type="AlphaFoldDB" id="C7ZED5"/>
<feature type="compositionally biased region" description="Basic and acidic residues" evidence="1">
    <location>
        <begin position="206"/>
        <end position="228"/>
    </location>
</feature>
<reference evidence="2 3" key="1">
    <citation type="journal article" date="2009" name="PLoS Genet.">
        <title>The genome of Nectria haematococca: contribution of supernumerary chromosomes to gene expansion.</title>
        <authorList>
            <person name="Coleman J.J."/>
            <person name="Rounsley S.D."/>
            <person name="Rodriguez-Carres M."/>
            <person name="Kuo A."/>
            <person name="Wasmann C.C."/>
            <person name="Grimwood J."/>
            <person name="Schmutz J."/>
            <person name="Taga M."/>
            <person name="White G.J."/>
            <person name="Zhou S."/>
            <person name="Schwartz D.C."/>
            <person name="Freitag M."/>
            <person name="Ma L.J."/>
            <person name="Danchin E.G."/>
            <person name="Henrissat B."/>
            <person name="Coutinho P.M."/>
            <person name="Nelson D.R."/>
            <person name="Straney D."/>
            <person name="Napoli C.A."/>
            <person name="Barker B.M."/>
            <person name="Gribskov M."/>
            <person name="Rep M."/>
            <person name="Kroken S."/>
            <person name="Molnar I."/>
            <person name="Rensing C."/>
            <person name="Kennell J.C."/>
            <person name="Zamora J."/>
            <person name="Farman M.L."/>
            <person name="Selker E.U."/>
            <person name="Salamov A."/>
            <person name="Shapiro H."/>
            <person name="Pangilinan J."/>
            <person name="Lindquist E."/>
            <person name="Lamers C."/>
            <person name="Grigoriev I.V."/>
            <person name="Geiser D.M."/>
            <person name="Covert S.F."/>
            <person name="Temporini E."/>
            <person name="Vanetten H.D."/>
        </authorList>
    </citation>
    <scope>NUCLEOTIDE SEQUENCE [LARGE SCALE GENOMIC DNA]</scope>
    <source>
        <strain evidence="3">ATCC MYA-4622 / CBS 123669 / FGSC 9596 / NRRL 45880 / 77-13-4</strain>
    </source>
</reference>
<evidence type="ECO:0000313" key="3">
    <source>
        <dbReference type="Proteomes" id="UP000005206"/>
    </source>
</evidence>
<feature type="compositionally biased region" description="Acidic residues" evidence="1">
    <location>
        <begin position="170"/>
        <end position="205"/>
    </location>
</feature>
<organism evidence="2 3">
    <name type="scientific">Fusarium vanettenii (strain ATCC MYA-4622 / CBS 123669 / FGSC 9596 / NRRL 45880 / 77-13-4)</name>
    <name type="common">Fusarium solani subsp. pisi</name>
    <dbReference type="NCBI Taxonomy" id="660122"/>
    <lineage>
        <taxon>Eukaryota</taxon>
        <taxon>Fungi</taxon>
        <taxon>Dikarya</taxon>
        <taxon>Ascomycota</taxon>
        <taxon>Pezizomycotina</taxon>
        <taxon>Sordariomycetes</taxon>
        <taxon>Hypocreomycetidae</taxon>
        <taxon>Hypocreales</taxon>
        <taxon>Nectriaceae</taxon>
        <taxon>Fusarium</taxon>
        <taxon>Fusarium solani species complex</taxon>
        <taxon>Fusarium vanettenii</taxon>
    </lineage>
</organism>
<sequence length="479" mass="55066">MPPKGTRGKNKRPLEEGDDNARQSRSKTAKTAETSGDQPPNDNGEGAQTQRPSRAPRIARGPKGEIFLPEIMPRECAEIIKDIPMPGGWVCGIDATPDRSMTLNSREWWEEFGPWLEQHKKKLKLSAADWKKKDEALKKDYEPVSEDEGIEDWDFICCSKPNVESRRDEYEGDEEDDDEDEDDEDEEDDDEDEDDEDEEEEDGDEGNDKDKGKGKDKGKKQPEKKPIDKLASLHPEWPWVFTVLGRDRVRWWIQEATKRDQDSFGLHYYNDFTWYGALEVVENVISTFDAAFKPKASYRDWWPEVEGLVLGLYSTFLEFEMCDDGQRCGKVIELIGYLVVAAMEALKKEGVFKPDSEIRNLGLVLAMFIQWGHGELPYGFEEELCSWAYKLLDMADEAGIDLTGPPRYEKAIKKIIDERDRKAKAMKKWDKVNWATKLRAYTSKHGGKSRFGGHQYDITKQSAAERKRHSLDGDGWDLM</sequence>
<dbReference type="RefSeq" id="XP_003043272.1">
    <property type="nucleotide sequence ID" value="XM_003043226.1"/>
</dbReference>
<feature type="compositionally biased region" description="Polar residues" evidence="1">
    <location>
        <begin position="29"/>
        <end position="52"/>
    </location>
</feature>
<evidence type="ECO:0000313" key="2">
    <source>
        <dbReference type="EMBL" id="EEU37559.1"/>
    </source>
</evidence>
<dbReference type="Proteomes" id="UP000005206">
    <property type="component" value="Chromosome 12"/>
</dbReference>
<evidence type="ECO:0000256" key="1">
    <source>
        <dbReference type="SAM" id="MobiDB-lite"/>
    </source>
</evidence>
<dbReference type="InParanoid" id="C7ZED5"/>